<gene>
    <name evidence="1" type="ORF">MM415B01497_0006</name>
</gene>
<reference evidence="1" key="1">
    <citation type="submission" date="2020-03" db="EMBL/GenBank/DDBJ databases">
        <title>The deep terrestrial virosphere.</title>
        <authorList>
            <person name="Holmfeldt K."/>
            <person name="Nilsson E."/>
            <person name="Simone D."/>
            <person name="Lopez-Fernandez M."/>
            <person name="Wu X."/>
            <person name="de Brujin I."/>
            <person name="Lundin D."/>
            <person name="Andersson A."/>
            <person name="Bertilsson S."/>
            <person name="Dopson M."/>
        </authorList>
    </citation>
    <scope>NUCLEOTIDE SEQUENCE</scope>
    <source>
        <strain evidence="1">MM415B01497</strain>
    </source>
</reference>
<dbReference type="EMBL" id="MT141310">
    <property type="protein sequence ID" value="QJA58136.1"/>
    <property type="molecule type" value="Genomic_DNA"/>
</dbReference>
<proteinExistence type="predicted"/>
<accession>A0A6M3IKS3</accession>
<name>A0A6M3IKS3_9ZZZZ</name>
<evidence type="ECO:0000313" key="1">
    <source>
        <dbReference type="EMBL" id="QJA58136.1"/>
    </source>
</evidence>
<organism evidence="1">
    <name type="scientific">viral metagenome</name>
    <dbReference type="NCBI Taxonomy" id="1070528"/>
    <lineage>
        <taxon>unclassified sequences</taxon>
        <taxon>metagenomes</taxon>
        <taxon>organismal metagenomes</taxon>
    </lineage>
</organism>
<sequence length="63" mass="6897">MTPSSIITTWKGIAKFLGVSEQTARRLHKECGLPVRLAGRAYADPKALLAWVRGGTIHIHLDS</sequence>
<protein>
    <submittedName>
        <fullName evidence="1">Uncharacterized protein</fullName>
    </submittedName>
</protein>
<dbReference type="AlphaFoldDB" id="A0A6M3IKS3"/>